<comment type="caution">
    <text evidence="2">The sequence shown here is derived from an EMBL/GenBank/DDBJ whole genome shotgun (WGS) entry which is preliminary data.</text>
</comment>
<reference evidence="2 3" key="1">
    <citation type="submission" date="2016-01" db="EMBL/GenBank/DDBJ databases">
        <title>The new phylogeny of the genus Mycobacterium.</title>
        <authorList>
            <person name="Tarcisio F."/>
            <person name="Conor M."/>
            <person name="Antonella G."/>
            <person name="Elisabetta G."/>
            <person name="Giulia F.S."/>
            <person name="Sara T."/>
            <person name="Anna F."/>
            <person name="Clotilde B."/>
            <person name="Roberto B."/>
            <person name="Veronica D.S."/>
            <person name="Fabio R."/>
            <person name="Monica P."/>
            <person name="Olivier J."/>
            <person name="Enrico T."/>
            <person name="Nicola S."/>
        </authorList>
    </citation>
    <scope>NUCLEOTIDE SEQUENCE [LARGE SCALE GENOMIC DNA]</scope>
    <source>
        <strain evidence="2 3">DSM 44616</strain>
    </source>
</reference>
<dbReference type="Proteomes" id="UP000193387">
    <property type="component" value="Unassembled WGS sequence"/>
</dbReference>
<evidence type="ECO:0000313" key="2">
    <source>
        <dbReference type="EMBL" id="ORW64103.1"/>
    </source>
</evidence>
<keyword evidence="3" id="KW-1185">Reference proteome</keyword>
<feature type="transmembrane region" description="Helical" evidence="1">
    <location>
        <begin position="35"/>
        <end position="55"/>
    </location>
</feature>
<accession>A0AAJ3NLD4</accession>
<sequence>MSNGPQPVASAPKFEPADGWVPADQRWLGLDRRTIAPTLTVFAVAAVMAVVLPLVNAAVPYHDLVRAGDVMELQGDVTFVPDAGWGITSGLRAGRGPLSGEYPDHATVVNGDVTFTVRTAPFQGDANALLDQIEKTTDALNRGRGVHVTGRRTTIVTEEGKQGTTARITGPQKGGIIAAFVFEGRGVEAEATRPSDGAAEPTTTVVRMMRSINRGGEDKQ</sequence>
<dbReference type="EMBL" id="LQPR01000084">
    <property type="protein sequence ID" value="ORW64103.1"/>
    <property type="molecule type" value="Genomic_DNA"/>
</dbReference>
<keyword evidence="1" id="KW-0472">Membrane</keyword>
<keyword evidence="1" id="KW-0812">Transmembrane</keyword>
<evidence type="ECO:0000313" key="3">
    <source>
        <dbReference type="Proteomes" id="UP000193387"/>
    </source>
</evidence>
<organism evidence="2 3">
    <name type="scientific">Mycobacterium saskatchewanense</name>
    <dbReference type="NCBI Taxonomy" id="220927"/>
    <lineage>
        <taxon>Bacteria</taxon>
        <taxon>Bacillati</taxon>
        <taxon>Actinomycetota</taxon>
        <taxon>Actinomycetes</taxon>
        <taxon>Mycobacteriales</taxon>
        <taxon>Mycobacteriaceae</taxon>
        <taxon>Mycobacterium</taxon>
        <taxon>Mycobacterium simiae complex</taxon>
    </lineage>
</organism>
<gene>
    <name evidence="2" type="ORF">AWC23_25970</name>
</gene>
<proteinExistence type="predicted"/>
<evidence type="ECO:0000256" key="1">
    <source>
        <dbReference type="SAM" id="Phobius"/>
    </source>
</evidence>
<dbReference type="RefSeq" id="WP_085258505.1">
    <property type="nucleotide sequence ID" value="NZ_AP022573.1"/>
</dbReference>
<protein>
    <submittedName>
        <fullName evidence="2">Uncharacterized protein</fullName>
    </submittedName>
</protein>
<name>A0AAJ3NLD4_9MYCO</name>
<keyword evidence="1" id="KW-1133">Transmembrane helix</keyword>
<dbReference type="AlphaFoldDB" id="A0AAJ3NLD4"/>